<dbReference type="InterPro" id="IPR010093">
    <property type="entry name" value="SinI_DNA-bd"/>
</dbReference>
<dbReference type="AlphaFoldDB" id="A0A5C4MMG9"/>
<evidence type="ECO:0000259" key="2">
    <source>
        <dbReference type="Pfam" id="PF12728"/>
    </source>
</evidence>
<name>A0A5C4MMG9_9ACTN</name>
<protein>
    <submittedName>
        <fullName evidence="4">Helix-turn-helix domain-containing protein</fullName>
    </submittedName>
</protein>
<dbReference type="EMBL" id="VDFR01000097">
    <property type="protein sequence ID" value="TNC42307.1"/>
    <property type="molecule type" value="Genomic_DNA"/>
</dbReference>
<evidence type="ECO:0000256" key="1">
    <source>
        <dbReference type="SAM" id="MobiDB-lite"/>
    </source>
</evidence>
<dbReference type="InterPro" id="IPR041657">
    <property type="entry name" value="HTH_17"/>
</dbReference>
<evidence type="ECO:0000313" key="5">
    <source>
        <dbReference type="Proteomes" id="UP000306740"/>
    </source>
</evidence>
<comment type="caution">
    <text evidence="4">The sequence shown here is derived from an EMBL/GenBank/DDBJ whole genome shotgun (WGS) entry which is preliminary data.</text>
</comment>
<dbReference type="GO" id="GO:0003677">
    <property type="term" value="F:DNA binding"/>
    <property type="evidence" value="ECO:0007669"/>
    <property type="project" value="InterPro"/>
</dbReference>
<feature type="domain" description="Helix-turn-helix" evidence="2">
    <location>
        <begin position="47"/>
        <end position="96"/>
    </location>
</feature>
<gene>
    <name evidence="4" type="ORF">FHE65_11900</name>
    <name evidence="3" type="ORF">FHE65_21420</name>
</gene>
<evidence type="ECO:0000313" key="4">
    <source>
        <dbReference type="EMBL" id="TNC46752.1"/>
    </source>
</evidence>
<dbReference type="InterPro" id="IPR009061">
    <property type="entry name" value="DNA-bd_dom_put_sf"/>
</dbReference>
<reference evidence="4 5" key="1">
    <citation type="submission" date="2019-05" db="EMBL/GenBank/DDBJ databases">
        <title>Mumia sp. nov., isolated from the intestinal contents of plateau pika (Ochotona curzoniae) in the Qinghai-Tibet plateau of China.</title>
        <authorList>
            <person name="Tian Z."/>
        </authorList>
    </citation>
    <scope>NUCLEOTIDE SEQUENCE [LARGE SCALE GENOMIC DNA]</scope>
    <source>
        <strain evidence="5">527</strain>
        <strain evidence="4">Z527</strain>
    </source>
</reference>
<dbReference type="EMBL" id="VDFR01000052">
    <property type="protein sequence ID" value="TNC46752.1"/>
    <property type="molecule type" value="Genomic_DNA"/>
</dbReference>
<dbReference type="OrthoDB" id="3389529at2"/>
<organism evidence="4 5">
    <name type="scientific">Mumia zhuanghuii</name>
    <dbReference type="NCBI Taxonomy" id="2585211"/>
    <lineage>
        <taxon>Bacteria</taxon>
        <taxon>Bacillati</taxon>
        <taxon>Actinomycetota</taxon>
        <taxon>Actinomycetes</taxon>
        <taxon>Propionibacteriales</taxon>
        <taxon>Nocardioidaceae</taxon>
        <taxon>Mumia</taxon>
    </lineage>
</organism>
<dbReference type="NCBIfam" id="TIGR01764">
    <property type="entry name" value="excise"/>
    <property type="match status" value="1"/>
</dbReference>
<dbReference type="SUPFAM" id="SSF46955">
    <property type="entry name" value="Putative DNA-binding domain"/>
    <property type="match status" value="1"/>
</dbReference>
<accession>A0A5C4MMG9</accession>
<evidence type="ECO:0000313" key="3">
    <source>
        <dbReference type="EMBL" id="TNC42307.1"/>
    </source>
</evidence>
<dbReference type="Pfam" id="PF12728">
    <property type="entry name" value="HTH_17"/>
    <property type="match status" value="1"/>
</dbReference>
<feature type="region of interest" description="Disordered" evidence="1">
    <location>
        <begin position="1"/>
        <end position="24"/>
    </location>
</feature>
<sequence length="100" mass="11408">MLGPVYPSADSVARRRRGPRRAARWKSVMSENYRPVAPEPVRNVDPLLTVPEAAVYLRVSVAFVRRRIRQGVIPVVRVGSRNQRVQRSALDRYLQEAADQ</sequence>
<dbReference type="Proteomes" id="UP000306740">
    <property type="component" value="Unassembled WGS sequence"/>
</dbReference>
<proteinExistence type="predicted"/>
<feature type="compositionally biased region" description="Basic residues" evidence="1">
    <location>
        <begin position="14"/>
        <end position="24"/>
    </location>
</feature>